<keyword evidence="2" id="KW-1185">Reference proteome</keyword>
<organism evidence="1 2">
    <name type="scientific">Lindgomyces ingoldianus</name>
    <dbReference type="NCBI Taxonomy" id="673940"/>
    <lineage>
        <taxon>Eukaryota</taxon>
        <taxon>Fungi</taxon>
        <taxon>Dikarya</taxon>
        <taxon>Ascomycota</taxon>
        <taxon>Pezizomycotina</taxon>
        <taxon>Dothideomycetes</taxon>
        <taxon>Pleosporomycetidae</taxon>
        <taxon>Pleosporales</taxon>
        <taxon>Lindgomycetaceae</taxon>
        <taxon>Lindgomyces</taxon>
    </lineage>
</organism>
<dbReference type="EMBL" id="MU003499">
    <property type="protein sequence ID" value="KAF2473707.1"/>
    <property type="molecule type" value="Genomic_DNA"/>
</dbReference>
<sequence>MYVIIKPTADSSAHLCSGPTVSPKGSWQRIYSEMRDKWGQNLTTQEPIPPFIIPPWQQGPKTYIDKHNETARERHDRETATDQDLSIYTDGSGMDDGIGAAAVCPHTQQTCSAYPGLSTTSTVYAAELYGINLALQIAQKYADRNGSRHNVAIYTDN</sequence>
<evidence type="ECO:0000313" key="2">
    <source>
        <dbReference type="Proteomes" id="UP000799755"/>
    </source>
</evidence>
<comment type="caution">
    <text evidence="1">The sequence shown here is derived from an EMBL/GenBank/DDBJ whole genome shotgun (WGS) entry which is preliminary data.</text>
</comment>
<name>A0ACB6R5Y4_9PLEO</name>
<dbReference type="Proteomes" id="UP000799755">
    <property type="component" value="Unassembled WGS sequence"/>
</dbReference>
<evidence type="ECO:0000313" key="1">
    <source>
        <dbReference type="EMBL" id="KAF2473707.1"/>
    </source>
</evidence>
<protein>
    <submittedName>
        <fullName evidence="1">Uncharacterized protein</fullName>
    </submittedName>
</protein>
<proteinExistence type="predicted"/>
<accession>A0ACB6R5Y4</accession>
<reference evidence="1" key="1">
    <citation type="journal article" date="2020" name="Stud. Mycol.">
        <title>101 Dothideomycetes genomes: a test case for predicting lifestyles and emergence of pathogens.</title>
        <authorList>
            <person name="Haridas S."/>
            <person name="Albert R."/>
            <person name="Binder M."/>
            <person name="Bloem J."/>
            <person name="Labutti K."/>
            <person name="Salamov A."/>
            <person name="Andreopoulos B."/>
            <person name="Baker S."/>
            <person name="Barry K."/>
            <person name="Bills G."/>
            <person name="Bluhm B."/>
            <person name="Cannon C."/>
            <person name="Castanera R."/>
            <person name="Culley D."/>
            <person name="Daum C."/>
            <person name="Ezra D."/>
            <person name="Gonzalez J."/>
            <person name="Henrissat B."/>
            <person name="Kuo A."/>
            <person name="Liang C."/>
            <person name="Lipzen A."/>
            <person name="Lutzoni F."/>
            <person name="Magnuson J."/>
            <person name="Mondo S."/>
            <person name="Nolan M."/>
            <person name="Ohm R."/>
            <person name="Pangilinan J."/>
            <person name="Park H.-J."/>
            <person name="Ramirez L."/>
            <person name="Alfaro M."/>
            <person name="Sun H."/>
            <person name="Tritt A."/>
            <person name="Yoshinaga Y."/>
            <person name="Zwiers L.-H."/>
            <person name="Turgeon B."/>
            <person name="Goodwin S."/>
            <person name="Spatafora J."/>
            <person name="Crous P."/>
            <person name="Grigoriev I."/>
        </authorList>
    </citation>
    <scope>NUCLEOTIDE SEQUENCE</scope>
    <source>
        <strain evidence="1">ATCC 200398</strain>
    </source>
</reference>
<gene>
    <name evidence="1" type="ORF">BDR25DRAFT_311906</name>
</gene>